<gene>
    <name evidence="1" type="ORF">HYC85_000073</name>
</gene>
<sequence>MPWLERPKFRHFFVPPRPFFVHRSSLTTKLRHFISKKKDKKEKKNKNRVERVRERMSTRLCAKGCCRRGYCRFY</sequence>
<dbReference type="AlphaFoldDB" id="A0A7J7FS62"/>
<accession>A0A7J7FS62</accession>
<name>A0A7J7FS62_CAMSI</name>
<evidence type="ECO:0000313" key="2">
    <source>
        <dbReference type="Proteomes" id="UP000593564"/>
    </source>
</evidence>
<dbReference type="Proteomes" id="UP000593564">
    <property type="component" value="Unassembled WGS sequence"/>
</dbReference>
<organism evidence="1 2">
    <name type="scientific">Camellia sinensis</name>
    <name type="common">Tea plant</name>
    <name type="synonym">Thea sinensis</name>
    <dbReference type="NCBI Taxonomy" id="4442"/>
    <lineage>
        <taxon>Eukaryota</taxon>
        <taxon>Viridiplantae</taxon>
        <taxon>Streptophyta</taxon>
        <taxon>Embryophyta</taxon>
        <taxon>Tracheophyta</taxon>
        <taxon>Spermatophyta</taxon>
        <taxon>Magnoliopsida</taxon>
        <taxon>eudicotyledons</taxon>
        <taxon>Gunneridae</taxon>
        <taxon>Pentapetalae</taxon>
        <taxon>asterids</taxon>
        <taxon>Ericales</taxon>
        <taxon>Theaceae</taxon>
        <taxon>Camellia</taxon>
    </lineage>
</organism>
<reference evidence="1 2" key="2">
    <citation type="submission" date="2020-07" db="EMBL/GenBank/DDBJ databases">
        <title>Genome assembly of wild tea tree DASZ reveals pedigree and selection history of tea varieties.</title>
        <authorList>
            <person name="Zhang W."/>
        </authorList>
    </citation>
    <scope>NUCLEOTIDE SEQUENCE [LARGE SCALE GENOMIC DNA]</scope>
    <source>
        <strain evidence="2">cv. G240</strain>
        <tissue evidence="1">Leaf</tissue>
    </source>
</reference>
<evidence type="ECO:0000313" key="1">
    <source>
        <dbReference type="EMBL" id="KAF5929886.1"/>
    </source>
</evidence>
<keyword evidence="2" id="KW-1185">Reference proteome</keyword>
<proteinExistence type="predicted"/>
<comment type="caution">
    <text evidence="1">The sequence shown here is derived from an EMBL/GenBank/DDBJ whole genome shotgun (WGS) entry which is preliminary data.</text>
</comment>
<protein>
    <submittedName>
        <fullName evidence="1">Uncharacterized protein</fullName>
    </submittedName>
</protein>
<dbReference type="EMBL" id="JACBKZ010000714">
    <property type="protein sequence ID" value="KAF5929886.1"/>
    <property type="molecule type" value="Genomic_DNA"/>
</dbReference>
<reference evidence="2" key="1">
    <citation type="journal article" date="2020" name="Nat. Commun.">
        <title>Genome assembly of wild tea tree DASZ reveals pedigree and selection history of tea varieties.</title>
        <authorList>
            <person name="Zhang W."/>
            <person name="Zhang Y."/>
            <person name="Qiu H."/>
            <person name="Guo Y."/>
            <person name="Wan H."/>
            <person name="Zhang X."/>
            <person name="Scossa F."/>
            <person name="Alseekh S."/>
            <person name="Zhang Q."/>
            <person name="Wang P."/>
            <person name="Xu L."/>
            <person name="Schmidt M.H."/>
            <person name="Jia X."/>
            <person name="Li D."/>
            <person name="Zhu A."/>
            <person name="Guo F."/>
            <person name="Chen W."/>
            <person name="Ni D."/>
            <person name="Usadel B."/>
            <person name="Fernie A.R."/>
            <person name="Wen W."/>
        </authorList>
    </citation>
    <scope>NUCLEOTIDE SEQUENCE [LARGE SCALE GENOMIC DNA]</scope>
    <source>
        <strain evidence="2">cv. G240</strain>
    </source>
</reference>